<dbReference type="GO" id="GO:0000244">
    <property type="term" value="P:spliceosomal tri-snRNP complex assembly"/>
    <property type="evidence" value="ECO:0007669"/>
    <property type="project" value="TreeGrafter"/>
</dbReference>
<dbReference type="Gene3D" id="1.25.40.550">
    <property type="entry name" value="Aar2, C-terminal domain-like"/>
    <property type="match status" value="1"/>
</dbReference>
<keyword evidence="3" id="KW-1185">Reference proteome</keyword>
<reference evidence="2" key="1">
    <citation type="submission" date="2021-01" db="EMBL/GenBank/DDBJ databases">
        <title>Adiantum capillus-veneris genome.</title>
        <authorList>
            <person name="Fang Y."/>
            <person name="Liao Q."/>
        </authorList>
    </citation>
    <scope>NUCLEOTIDE SEQUENCE</scope>
    <source>
        <strain evidence="2">H3</strain>
        <tissue evidence="2">Leaf</tissue>
    </source>
</reference>
<evidence type="ECO:0000259" key="1">
    <source>
        <dbReference type="Pfam" id="PF05282"/>
    </source>
</evidence>
<proteinExistence type="predicted"/>
<name>A0A9D4UMI9_ADICA</name>
<dbReference type="OrthoDB" id="201752at2759"/>
<sequence>MLNVDKSAELDFLLKNQYGGSETILLGELQFAYIAFLMGQSLESFGQWKSIVCLMLSCDEAPLSKHTRLFVQFLDIVCYQLQTGLRKAGVSDMHVTFRDTLMDQSWFSDDNFLRARFKEFYQLVIEAQPVDGDLLKHTRRLKAVLEASIGWSFDMKEWHTTDDDDDDEYAPVIVSESELSGYN</sequence>
<dbReference type="EMBL" id="JABFUD020000014">
    <property type="protein sequence ID" value="KAI5070639.1"/>
    <property type="molecule type" value="Genomic_DNA"/>
</dbReference>
<dbReference type="InterPro" id="IPR007946">
    <property type="entry name" value="AAR2"/>
</dbReference>
<protein>
    <recommendedName>
        <fullName evidence="1">AAR2 C-terminal domain-containing protein</fullName>
    </recommendedName>
</protein>
<dbReference type="CDD" id="cd13778">
    <property type="entry name" value="Aar2_C"/>
    <property type="match status" value="1"/>
</dbReference>
<gene>
    <name evidence="2" type="ORF">GOP47_0014982</name>
</gene>
<dbReference type="Proteomes" id="UP000886520">
    <property type="component" value="Chromosome 14"/>
</dbReference>
<dbReference type="AlphaFoldDB" id="A0A9D4UMI9"/>
<feature type="domain" description="AAR2 C-terminal" evidence="1">
    <location>
        <begin position="3"/>
        <end position="154"/>
    </location>
</feature>
<dbReference type="PANTHER" id="PTHR12689">
    <property type="entry name" value="A1 CISTRON SPLICING FACTOR AAR2-RELATED"/>
    <property type="match status" value="1"/>
</dbReference>
<comment type="caution">
    <text evidence="2">The sequence shown here is derived from an EMBL/GenBank/DDBJ whole genome shotgun (WGS) entry which is preliminary data.</text>
</comment>
<evidence type="ECO:0000313" key="3">
    <source>
        <dbReference type="Proteomes" id="UP000886520"/>
    </source>
</evidence>
<dbReference type="PANTHER" id="PTHR12689:SF4">
    <property type="entry name" value="PROTEIN AAR2 HOMOLOG"/>
    <property type="match status" value="1"/>
</dbReference>
<evidence type="ECO:0000313" key="2">
    <source>
        <dbReference type="EMBL" id="KAI5070639.1"/>
    </source>
</evidence>
<accession>A0A9D4UMI9</accession>
<dbReference type="Pfam" id="PF05282">
    <property type="entry name" value="AAR2"/>
    <property type="match status" value="1"/>
</dbReference>
<dbReference type="InterPro" id="IPR038514">
    <property type="entry name" value="AAR2_C_sf"/>
</dbReference>
<dbReference type="InterPro" id="IPR033648">
    <property type="entry name" value="AAR2_C"/>
</dbReference>
<organism evidence="2 3">
    <name type="scientific">Adiantum capillus-veneris</name>
    <name type="common">Maidenhair fern</name>
    <dbReference type="NCBI Taxonomy" id="13818"/>
    <lineage>
        <taxon>Eukaryota</taxon>
        <taxon>Viridiplantae</taxon>
        <taxon>Streptophyta</taxon>
        <taxon>Embryophyta</taxon>
        <taxon>Tracheophyta</taxon>
        <taxon>Polypodiopsida</taxon>
        <taxon>Polypodiidae</taxon>
        <taxon>Polypodiales</taxon>
        <taxon>Pteridineae</taxon>
        <taxon>Pteridaceae</taxon>
        <taxon>Vittarioideae</taxon>
        <taxon>Adiantum</taxon>
    </lineage>
</organism>